<dbReference type="RefSeq" id="WP_207649618.1">
    <property type="nucleotide sequence ID" value="NZ_MLBF01000010.1"/>
</dbReference>
<dbReference type="STRING" id="1888891.DSOL_1849"/>
<organism evidence="2 3">
    <name type="scientific">Desulfosporosinus metallidurans</name>
    <dbReference type="NCBI Taxonomy" id="1888891"/>
    <lineage>
        <taxon>Bacteria</taxon>
        <taxon>Bacillati</taxon>
        <taxon>Bacillota</taxon>
        <taxon>Clostridia</taxon>
        <taxon>Eubacteriales</taxon>
        <taxon>Desulfitobacteriaceae</taxon>
        <taxon>Desulfosporosinus</taxon>
    </lineage>
</organism>
<dbReference type="CDD" id="cd06260">
    <property type="entry name" value="DUF820-like"/>
    <property type="match status" value="1"/>
</dbReference>
<dbReference type="InterPro" id="IPR012296">
    <property type="entry name" value="Nuclease_put_TT1808"/>
</dbReference>
<protein>
    <recommendedName>
        <fullName evidence="1">Putative restriction endonuclease domain-containing protein</fullName>
    </recommendedName>
</protein>
<dbReference type="Gene3D" id="3.90.1570.10">
    <property type="entry name" value="tt1808, chain A"/>
    <property type="match status" value="1"/>
</dbReference>
<accession>A0A1Q8QY30</accession>
<dbReference type="EMBL" id="MLBF01000010">
    <property type="protein sequence ID" value="OLN32243.1"/>
    <property type="molecule type" value="Genomic_DNA"/>
</dbReference>
<comment type="caution">
    <text evidence="2">The sequence shown here is derived from an EMBL/GenBank/DDBJ whole genome shotgun (WGS) entry which is preliminary data.</text>
</comment>
<gene>
    <name evidence="2" type="ORF">DSOL_1849</name>
</gene>
<evidence type="ECO:0000313" key="3">
    <source>
        <dbReference type="Proteomes" id="UP000186102"/>
    </source>
</evidence>
<keyword evidence="3" id="KW-1185">Reference proteome</keyword>
<feature type="domain" description="Putative restriction endonuclease" evidence="1">
    <location>
        <begin position="12"/>
        <end position="90"/>
    </location>
</feature>
<evidence type="ECO:0000259" key="1">
    <source>
        <dbReference type="Pfam" id="PF05685"/>
    </source>
</evidence>
<dbReference type="Proteomes" id="UP000186102">
    <property type="component" value="Unassembled WGS sequence"/>
</dbReference>
<name>A0A1Q8QY30_9FIRM</name>
<evidence type="ECO:0000313" key="2">
    <source>
        <dbReference type="EMBL" id="OLN32243.1"/>
    </source>
</evidence>
<proteinExistence type="predicted"/>
<dbReference type="InterPro" id="IPR011335">
    <property type="entry name" value="Restrct_endonuc-II-like"/>
</dbReference>
<sequence length="135" mass="15222">MLYTYAHVLACSEHERWEILQGVPYAMSPAPTIRHQEVAGALYRILGNYMQGKACRVFITPLDVLLTEGQEPDEQIQTVIQPDVFVVCDKSKLINVAAKVHRIRLSKYSLPLRLEKTAGKNFSFMISMALKNIGS</sequence>
<dbReference type="AlphaFoldDB" id="A0A1Q8QY30"/>
<dbReference type="SUPFAM" id="SSF52980">
    <property type="entry name" value="Restriction endonuclease-like"/>
    <property type="match status" value="1"/>
</dbReference>
<reference evidence="2 3" key="1">
    <citation type="submission" date="2016-09" db="EMBL/GenBank/DDBJ databases">
        <title>Complete genome of Desulfosporosinus sp. OL.</title>
        <authorList>
            <person name="Mardanov A."/>
            <person name="Beletsky A."/>
            <person name="Panova A."/>
            <person name="Karnachuk O."/>
            <person name="Ravin N."/>
        </authorList>
    </citation>
    <scope>NUCLEOTIDE SEQUENCE [LARGE SCALE GENOMIC DNA]</scope>
    <source>
        <strain evidence="2 3">OL</strain>
    </source>
</reference>
<dbReference type="InterPro" id="IPR008538">
    <property type="entry name" value="Uma2"/>
</dbReference>
<dbReference type="Pfam" id="PF05685">
    <property type="entry name" value="Uma2"/>
    <property type="match status" value="1"/>
</dbReference>